<dbReference type="Proteomes" id="UP000887565">
    <property type="component" value="Unplaced"/>
</dbReference>
<evidence type="ECO:0000313" key="2">
    <source>
        <dbReference type="Proteomes" id="UP000887565"/>
    </source>
</evidence>
<name>A0A915KBD1_ROMCU</name>
<evidence type="ECO:0000313" key="3">
    <source>
        <dbReference type="WBParaSite" id="nRc.2.0.1.t35224-RA"/>
    </source>
</evidence>
<sequence>MQVRQDFHLRGKTVTCKTEKRHGRSGIIDHPQWPTLGIHFMNSIQLFVIIFVFLFVVSIESINELTCNRRKARLTTNSTSDPLLLHTFSKNRVILITSNFISLSINMAPMAKPPSHLSDKILDRIE</sequence>
<keyword evidence="1" id="KW-1133">Transmembrane helix</keyword>
<organism evidence="2 3">
    <name type="scientific">Romanomermis culicivorax</name>
    <name type="common">Nematode worm</name>
    <dbReference type="NCBI Taxonomy" id="13658"/>
    <lineage>
        <taxon>Eukaryota</taxon>
        <taxon>Metazoa</taxon>
        <taxon>Ecdysozoa</taxon>
        <taxon>Nematoda</taxon>
        <taxon>Enoplea</taxon>
        <taxon>Dorylaimia</taxon>
        <taxon>Mermithida</taxon>
        <taxon>Mermithoidea</taxon>
        <taxon>Mermithidae</taxon>
        <taxon>Romanomermis</taxon>
    </lineage>
</organism>
<protein>
    <submittedName>
        <fullName evidence="3">Transmembrane protein</fullName>
    </submittedName>
</protein>
<dbReference type="WBParaSite" id="nRc.2.0.1.t35224-RA">
    <property type="protein sequence ID" value="nRc.2.0.1.t35224-RA"/>
    <property type="gene ID" value="nRc.2.0.1.g35224"/>
</dbReference>
<feature type="transmembrane region" description="Helical" evidence="1">
    <location>
        <begin position="44"/>
        <end position="63"/>
    </location>
</feature>
<proteinExistence type="predicted"/>
<evidence type="ECO:0000256" key="1">
    <source>
        <dbReference type="SAM" id="Phobius"/>
    </source>
</evidence>
<accession>A0A915KBD1</accession>
<keyword evidence="1" id="KW-0472">Membrane</keyword>
<reference evidence="3" key="1">
    <citation type="submission" date="2022-11" db="UniProtKB">
        <authorList>
            <consortium name="WormBaseParasite"/>
        </authorList>
    </citation>
    <scope>IDENTIFICATION</scope>
</reference>
<dbReference type="AlphaFoldDB" id="A0A915KBD1"/>
<keyword evidence="2" id="KW-1185">Reference proteome</keyword>
<keyword evidence="1" id="KW-0812">Transmembrane</keyword>